<evidence type="ECO:0000259" key="3">
    <source>
        <dbReference type="PROSITE" id="PS51724"/>
    </source>
</evidence>
<dbReference type="Gene3D" id="3.30.70.1070">
    <property type="entry name" value="Sporulation related repeat"/>
    <property type="match status" value="1"/>
</dbReference>
<evidence type="ECO:0000313" key="5">
    <source>
        <dbReference type="Proteomes" id="UP001065265"/>
    </source>
</evidence>
<keyword evidence="2" id="KW-0812">Transmembrane</keyword>
<gene>
    <name evidence="4" type="ORF">L1F33_05730</name>
</gene>
<dbReference type="Pfam" id="PF05036">
    <property type="entry name" value="SPOR"/>
    <property type="match status" value="1"/>
</dbReference>
<feature type="domain" description="SPOR" evidence="3">
    <location>
        <begin position="161"/>
        <end position="241"/>
    </location>
</feature>
<reference evidence="4" key="1">
    <citation type="submission" date="2022-02" db="EMBL/GenBank/DDBJ databases">
        <title>Qipengyuania spongiae sp. nov., isolated from marine sponge.</title>
        <authorList>
            <person name="Li Z."/>
            <person name="Zhang M."/>
        </authorList>
    </citation>
    <scope>NUCLEOTIDE SEQUENCE</scope>
    <source>
        <strain evidence="4">PHS-Z21</strain>
    </source>
</reference>
<evidence type="ECO:0000313" key="4">
    <source>
        <dbReference type="EMBL" id="UVI40442.1"/>
    </source>
</evidence>
<evidence type="ECO:0000256" key="2">
    <source>
        <dbReference type="SAM" id="Phobius"/>
    </source>
</evidence>
<proteinExistence type="predicted"/>
<dbReference type="InterPro" id="IPR036680">
    <property type="entry name" value="SPOR-like_sf"/>
</dbReference>
<organism evidence="4 5">
    <name type="scientific">Qipengyuania spongiae</name>
    <dbReference type="NCBI Taxonomy" id="2909673"/>
    <lineage>
        <taxon>Bacteria</taxon>
        <taxon>Pseudomonadati</taxon>
        <taxon>Pseudomonadota</taxon>
        <taxon>Alphaproteobacteria</taxon>
        <taxon>Sphingomonadales</taxon>
        <taxon>Erythrobacteraceae</taxon>
        <taxon>Qipengyuania</taxon>
    </lineage>
</organism>
<protein>
    <submittedName>
        <fullName evidence="4">SPOR domain-containing protein</fullName>
    </submittedName>
</protein>
<evidence type="ECO:0000256" key="1">
    <source>
        <dbReference type="SAM" id="MobiDB-lite"/>
    </source>
</evidence>
<keyword evidence="5" id="KW-1185">Reference proteome</keyword>
<keyword evidence="2" id="KW-0472">Membrane</keyword>
<sequence>MVSAREYHTPQGDAAAYDGDEFAFEDGDESLPWLEADDDDVPQGFDTTRLITIAVLMVVLLGAIVGAIWWLSNGPVAGGPAPDGSIVEAPEAPYKTAPEDEGGKTFAGTGDTSFAVGEGQMREGRLAELSSASDNAAPGMDTLTTPEAEETPNTASPPRSQSLPDGTAVQVGAYSSRSDAEAGWGTIIRQTDLLSGVEHRIVEGQADIGRVYRLQAVGGSRENARRLCGALSNAGIPCTVK</sequence>
<keyword evidence="2" id="KW-1133">Transmembrane helix</keyword>
<dbReference type="PROSITE" id="PS51724">
    <property type="entry name" value="SPOR"/>
    <property type="match status" value="1"/>
</dbReference>
<dbReference type="InterPro" id="IPR007730">
    <property type="entry name" value="SPOR-like_dom"/>
</dbReference>
<feature type="region of interest" description="Disordered" evidence="1">
    <location>
        <begin position="130"/>
        <end position="166"/>
    </location>
</feature>
<name>A0ABY5T0W8_9SPHN</name>
<accession>A0ABY5T0W8</accession>
<feature type="transmembrane region" description="Helical" evidence="2">
    <location>
        <begin position="50"/>
        <end position="71"/>
    </location>
</feature>
<dbReference type="EMBL" id="CP092471">
    <property type="protein sequence ID" value="UVI40442.1"/>
    <property type="molecule type" value="Genomic_DNA"/>
</dbReference>
<dbReference type="Proteomes" id="UP001065265">
    <property type="component" value="Chromosome"/>
</dbReference>
<dbReference type="RefSeq" id="WP_265560739.1">
    <property type="nucleotide sequence ID" value="NZ_CP092471.1"/>
</dbReference>